<dbReference type="STRING" id="1642647.PSM36_1406"/>
<gene>
    <name evidence="1" type="ORF">PSM36_1406</name>
</gene>
<reference evidence="1 2" key="1">
    <citation type="submission" date="2016-08" db="EMBL/GenBank/DDBJ databases">
        <authorList>
            <person name="Seilhamer J.J."/>
        </authorList>
    </citation>
    <scope>NUCLEOTIDE SEQUENCE [LARGE SCALE GENOMIC DNA]</scope>
    <source>
        <strain evidence="1">M3/6</strain>
    </source>
</reference>
<keyword evidence="2" id="KW-1185">Reference proteome</keyword>
<organism evidence="1 2">
    <name type="scientific">Proteiniphilum saccharofermentans</name>
    <dbReference type="NCBI Taxonomy" id="1642647"/>
    <lineage>
        <taxon>Bacteria</taxon>
        <taxon>Pseudomonadati</taxon>
        <taxon>Bacteroidota</taxon>
        <taxon>Bacteroidia</taxon>
        <taxon>Bacteroidales</taxon>
        <taxon>Dysgonomonadaceae</taxon>
        <taxon>Proteiniphilum</taxon>
    </lineage>
</organism>
<proteinExistence type="predicted"/>
<dbReference type="KEGG" id="psac:PSM36_1406"/>
<protein>
    <submittedName>
        <fullName evidence="1">Uncharacterized protein</fullName>
    </submittedName>
</protein>
<name>A0A1R3T4L2_9BACT</name>
<evidence type="ECO:0000313" key="1">
    <source>
        <dbReference type="EMBL" id="SCD20228.1"/>
    </source>
</evidence>
<dbReference type="Proteomes" id="UP000187464">
    <property type="component" value="Chromosome I"/>
</dbReference>
<evidence type="ECO:0000313" key="2">
    <source>
        <dbReference type="Proteomes" id="UP000187464"/>
    </source>
</evidence>
<sequence>MRNKDEIKSYLLAKLQKENVFWSFDKSSCQKISDWNLIKYALIHLDLPEIDLLFKVFPKGKIKRVWLDEAVIQGNYLRNMNICLANLYFDIKHPVQYLKRMETYYLNRA</sequence>
<dbReference type="EMBL" id="LT605205">
    <property type="protein sequence ID" value="SCD20228.1"/>
    <property type="molecule type" value="Genomic_DNA"/>
</dbReference>
<accession>A0A1R3T4L2</accession>
<dbReference type="AlphaFoldDB" id="A0A1R3T4L2"/>